<dbReference type="EMBL" id="BK015708">
    <property type="protein sequence ID" value="DAE21120.1"/>
    <property type="molecule type" value="Genomic_DNA"/>
</dbReference>
<accession>A0A8S5QPV9</accession>
<keyword evidence="1" id="KW-0645">Protease</keyword>
<dbReference type="SUPFAM" id="SSF52540">
    <property type="entry name" value="P-loop containing nucleoside triphosphate hydrolases"/>
    <property type="match status" value="1"/>
</dbReference>
<organism evidence="1">
    <name type="scientific">Myoviridae sp. ctStS16</name>
    <dbReference type="NCBI Taxonomy" id="2826654"/>
    <lineage>
        <taxon>Viruses</taxon>
        <taxon>Duplodnaviria</taxon>
        <taxon>Heunggongvirae</taxon>
        <taxon>Uroviricota</taxon>
        <taxon>Caudoviricetes</taxon>
    </lineage>
</organism>
<dbReference type="GO" id="GO:0006508">
    <property type="term" value="P:proteolysis"/>
    <property type="evidence" value="ECO:0007669"/>
    <property type="project" value="UniProtKB-KW"/>
</dbReference>
<dbReference type="GO" id="GO:0008233">
    <property type="term" value="F:peptidase activity"/>
    <property type="evidence" value="ECO:0007669"/>
    <property type="project" value="UniProtKB-KW"/>
</dbReference>
<reference evidence="1" key="1">
    <citation type="journal article" date="2021" name="Proc. Natl. Acad. Sci. U.S.A.">
        <title>A Catalog of Tens of Thousands of Viruses from Human Metagenomes Reveals Hidden Associations with Chronic Diseases.</title>
        <authorList>
            <person name="Tisza M.J."/>
            <person name="Buck C.B."/>
        </authorList>
    </citation>
    <scope>NUCLEOTIDE SEQUENCE</scope>
    <source>
        <strain evidence="1">CtStS16</strain>
    </source>
</reference>
<sequence length="227" mass="26185">MRKQTRLYSLNDISQRKYKTINWEGQWKEAFGCPAINETWFISGASAQGKSSFVMRLAKKLCEYGKVLYVSAEEGIRQSFQRRTKMFNMEEVKEQFFVIVNPNIEALKSRLAKRKSPRFVIIDSFQMANWTYRDAMELIETFNKKSFIFISQEYKSRPMGADAVRLRYAAGVKIRVSGFMALCSGREKETAGGGGFVVWDEGAIRYGNKIAVEKKNEIDNEINNNDE</sequence>
<proteinExistence type="predicted"/>
<evidence type="ECO:0000313" key="1">
    <source>
        <dbReference type="EMBL" id="DAE21120.1"/>
    </source>
</evidence>
<dbReference type="InterPro" id="IPR027417">
    <property type="entry name" value="P-loop_NTPase"/>
</dbReference>
<dbReference type="Gene3D" id="3.40.50.300">
    <property type="entry name" value="P-loop containing nucleotide triphosphate hydrolases"/>
    <property type="match status" value="1"/>
</dbReference>
<name>A0A8S5QPV9_9CAUD</name>
<protein>
    <submittedName>
        <fullName evidence="1">Putative ATP-dependent serine protease</fullName>
    </submittedName>
</protein>
<keyword evidence="1" id="KW-0378">Hydrolase</keyword>